<name>A0A9E7I754_9LILI</name>
<dbReference type="SMART" id="SM00338">
    <property type="entry name" value="BRLZ"/>
    <property type="match status" value="1"/>
</dbReference>
<evidence type="ECO:0000256" key="3">
    <source>
        <dbReference type="ARBA" id="ARBA00023125"/>
    </source>
</evidence>
<accession>A0A9E7I754</accession>
<evidence type="ECO:0000256" key="6">
    <source>
        <dbReference type="SAM" id="Coils"/>
    </source>
</evidence>
<keyword evidence="3" id="KW-0238">DNA-binding</keyword>
<keyword evidence="6" id="KW-0175">Coiled coil</keyword>
<feature type="region of interest" description="Disordered" evidence="7">
    <location>
        <begin position="384"/>
        <end position="417"/>
    </location>
</feature>
<protein>
    <recommendedName>
        <fullName evidence="8">BZIP domain-containing protein</fullName>
    </recommendedName>
</protein>
<organism evidence="9 10">
    <name type="scientific">Musa troglodytarum</name>
    <name type="common">fe'i banana</name>
    <dbReference type="NCBI Taxonomy" id="320322"/>
    <lineage>
        <taxon>Eukaryota</taxon>
        <taxon>Viridiplantae</taxon>
        <taxon>Streptophyta</taxon>
        <taxon>Embryophyta</taxon>
        <taxon>Tracheophyta</taxon>
        <taxon>Spermatophyta</taxon>
        <taxon>Magnoliopsida</taxon>
        <taxon>Liliopsida</taxon>
        <taxon>Zingiberales</taxon>
        <taxon>Musaceae</taxon>
        <taxon>Musa</taxon>
    </lineage>
</organism>
<feature type="compositionally biased region" description="Polar residues" evidence="7">
    <location>
        <begin position="396"/>
        <end position="407"/>
    </location>
</feature>
<evidence type="ECO:0000313" key="10">
    <source>
        <dbReference type="Proteomes" id="UP001055439"/>
    </source>
</evidence>
<evidence type="ECO:0000256" key="2">
    <source>
        <dbReference type="ARBA" id="ARBA00023015"/>
    </source>
</evidence>
<comment type="subcellular location">
    <subcellularLocation>
        <location evidence="1">Nucleus</location>
    </subcellularLocation>
</comment>
<dbReference type="EMBL" id="CP097511">
    <property type="protein sequence ID" value="URE46741.1"/>
    <property type="molecule type" value="Genomic_DNA"/>
</dbReference>
<feature type="coiled-coil region" evidence="6">
    <location>
        <begin position="288"/>
        <end position="360"/>
    </location>
</feature>
<dbReference type="GO" id="GO:0003700">
    <property type="term" value="F:DNA-binding transcription factor activity"/>
    <property type="evidence" value="ECO:0007669"/>
    <property type="project" value="InterPro"/>
</dbReference>
<dbReference type="GO" id="GO:0005634">
    <property type="term" value="C:nucleus"/>
    <property type="evidence" value="ECO:0007669"/>
    <property type="project" value="UniProtKB-SubCell"/>
</dbReference>
<evidence type="ECO:0000256" key="5">
    <source>
        <dbReference type="ARBA" id="ARBA00023242"/>
    </source>
</evidence>
<gene>
    <name evidence="9" type="ORF">MUK42_14660</name>
</gene>
<dbReference type="OrthoDB" id="1435597at2759"/>
<evidence type="ECO:0000256" key="7">
    <source>
        <dbReference type="SAM" id="MobiDB-lite"/>
    </source>
</evidence>
<dbReference type="GO" id="GO:0003677">
    <property type="term" value="F:DNA binding"/>
    <property type="evidence" value="ECO:0007669"/>
    <property type="project" value="UniProtKB-KW"/>
</dbReference>
<keyword evidence="5" id="KW-0539">Nucleus</keyword>
<keyword evidence="2" id="KW-0805">Transcription regulation</keyword>
<evidence type="ECO:0000313" key="9">
    <source>
        <dbReference type="EMBL" id="URE46741.1"/>
    </source>
</evidence>
<evidence type="ECO:0000256" key="4">
    <source>
        <dbReference type="ARBA" id="ARBA00023163"/>
    </source>
</evidence>
<dbReference type="CDD" id="cd14703">
    <property type="entry name" value="bZIP_plant_RF2"/>
    <property type="match status" value="1"/>
</dbReference>
<dbReference type="Pfam" id="PF00170">
    <property type="entry name" value="bZIP_1"/>
    <property type="match status" value="1"/>
</dbReference>
<dbReference type="AlphaFoldDB" id="A0A9E7I754"/>
<dbReference type="Gene3D" id="1.20.5.170">
    <property type="match status" value="1"/>
</dbReference>
<dbReference type="Proteomes" id="UP001055439">
    <property type="component" value="Chromosome 9"/>
</dbReference>
<reference evidence="9" key="1">
    <citation type="submission" date="2022-05" db="EMBL/GenBank/DDBJ databases">
        <title>The Musa troglodytarum L. genome provides insights into the mechanism of non-climacteric behaviour and enrichment of carotenoids.</title>
        <authorList>
            <person name="Wang J."/>
        </authorList>
    </citation>
    <scope>NUCLEOTIDE SEQUENCE</scope>
    <source>
        <tissue evidence="9">Leaf</tissue>
    </source>
</reference>
<sequence>MWAHRHSPHLSAVASDTVGGDRRWEGIKKYILLFHTSLYLPFRLAPPLVRTDPHGGPIRCPLYHSILPPRTYDFASRPSSRNLHHQISGQPAMDPAGLLQPTNPRFGQIPLPTSRGFGVGGCGGGAAHRRAHSETVIRVPDDLLCYSDLDFGIPDMDFSSFSDEYLSGDGGAPIAATVRPVPGAHLRSLSVDAALFEGLSFQGAVAGSGDDGVLGSERKGHHRRSGSMDGAASALEQESLPPLSDLAKKEMTSDKLAELALIDPKRAKRILANRQSAARSKERKIRYTSELERKVQTLQTEATSLSAQLTLLQKDTTGLTTENRELKLRLQGMEQQAQLREALNETLREEVQRLKKVTGQLPSANGNPYDIVIQQSIPNYYSHSSNQAQHLHATEAQESSNDKSPSGQCLDDPMDFM</sequence>
<dbReference type="InterPro" id="IPR044759">
    <property type="entry name" value="bZIP_RF2"/>
</dbReference>
<keyword evidence="10" id="KW-1185">Reference proteome</keyword>
<dbReference type="PANTHER" id="PTHR13690:SF86">
    <property type="entry name" value="TRANSCRIPTION FACTOR VIP1"/>
    <property type="match status" value="1"/>
</dbReference>
<proteinExistence type="predicted"/>
<dbReference type="InterPro" id="IPR004827">
    <property type="entry name" value="bZIP"/>
</dbReference>
<feature type="domain" description="BZIP" evidence="8">
    <location>
        <begin position="261"/>
        <end position="325"/>
    </location>
</feature>
<dbReference type="FunFam" id="1.20.5.170:FF:000083">
    <property type="entry name" value="Transcription factor VIP1"/>
    <property type="match status" value="1"/>
</dbReference>
<dbReference type="SUPFAM" id="SSF57959">
    <property type="entry name" value="Leucine zipper domain"/>
    <property type="match status" value="1"/>
</dbReference>
<feature type="region of interest" description="Disordered" evidence="7">
    <location>
        <begin position="210"/>
        <end position="239"/>
    </location>
</feature>
<evidence type="ECO:0000259" key="8">
    <source>
        <dbReference type="SMART" id="SM00338"/>
    </source>
</evidence>
<dbReference type="InterPro" id="IPR046347">
    <property type="entry name" value="bZIP_sf"/>
</dbReference>
<evidence type="ECO:0000256" key="1">
    <source>
        <dbReference type="ARBA" id="ARBA00004123"/>
    </source>
</evidence>
<dbReference type="PANTHER" id="PTHR13690">
    <property type="entry name" value="TRANSCRIPTION FACTOR POSF21-RELATED"/>
    <property type="match status" value="1"/>
</dbReference>
<keyword evidence="4" id="KW-0804">Transcription</keyword>